<dbReference type="Pfam" id="PF17912">
    <property type="entry name" value="OB_MalK"/>
    <property type="match status" value="1"/>
</dbReference>
<dbReference type="InterPro" id="IPR040582">
    <property type="entry name" value="OB_MalK-like"/>
</dbReference>
<dbReference type="PANTHER" id="PTHR43875">
    <property type="entry name" value="MALTODEXTRIN IMPORT ATP-BINDING PROTEIN MSMX"/>
    <property type="match status" value="1"/>
</dbReference>
<dbReference type="Gene3D" id="3.40.50.300">
    <property type="entry name" value="P-loop containing nucleotide triphosphate hydrolases"/>
    <property type="match status" value="1"/>
</dbReference>
<dbReference type="InterPro" id="IPR008995">
    <property type="entry name" value="Mo/tungstate-bd_C_term_dom"/>
</dbReference>
<dbReference type="GO" id="GO:0008643">
    <property type="term" value="P:carbohydrate transport"/>
    <property type="evidence" value="ECO:0007669"/>
    <property type="project" value="InterPro"/>
</dbReference>
<evidence type="ECO:0000256" key="1">
    <source>
        <dbReference type="ARBA" id="ARBA00022448"/>
    </source>
</evidence>
<keyword evidence="1" id="KW-0813">Transport</keyword>
<evidence type="ECO:0000256" key="3">
    <source>
        <dbReference type="ARBA" id="ARBA00022840"/>
    </source>
</evidence>
<protein>
    <submittedName>
        <fullName evidence="5">Sn-glycerol-3-phosphate ABC transporter ATP-binding protein UgpC</fullName>
    </submittedName>
</protein>
<dbReference type="PROSITE" id="PS50893">
    <property type="entry name" value="ABC_TRANSPORTER_2"/>
    <property type="match status" value="1"/>
</dbReference>
<dbReference type="InterPro" id="IPR015855">
    <property type="entry name" value="ABC_transpr_MalK-like"/>
</dbReference>
<dbReference type="Gene3D" id="2.40.50.100">
    <property type="match status" value="1"/>
</dbReference>
<reference evidence="5" key="1">
    <citation type="submission" date="2020-10" db="EMBL/GenBank/DDBJ databases">
        <authorList>
            <person name="Gilroy R."/>
        </authorList>
    </citation>
    <scope>NUCLEOTIDE SEQUENCE</scope>
    <source>
        <strain evidence="5">CHK190-19873</strain>
    </source>
</reference>
<comment type="caution">
    <text evidence="5">The sequence shown here is derived from an EMBL/GenBank/DDBJ whole genome shotgun (WGS) entry which is preliminary data.</text>
</comment>
<dbReference type="Gene3D" id="2.40.50.140">
    <property type="entry name" value="Nucleic acid-binding proteins"/>
    <property type="match status" value="1"/>
</dbReference>
<dbReference type="PROSITE" id="PS00211">
    <property type="entry name" value="ABC_TRANSPORTER_1"/>
    <property type="match status" value="1"/>
</dbReference>
<accession>A0A9D1EVH6</accession>
<sequence length="377" mass="42072">MSDLVLKNVNKVYDRKVSVVKDLSLKIEDGEFVIFVGPSGCGKSTTLRMIAGLEDISSGELWIDGQLCNYVEPKDRDLSMVFQNYALYPHMNVYDNMAFSLSIRKVPKKEIDKKVHEAAKILGIEHLLKARPANLSGGQKQRVAIGSAIMRKPKAFLMDEPLSNLDAKLRTQMRVELQELHKKLGTTMIYVTHDQTEAMTLGTRIVVMKEGRIQQADTPEMIYDNPANLFVAGFIGSPSMNFLEGLIRREGSRTVFETEGARLTIPGSRGERLGSEYENRKIVLGIRPEDLFVPGKGDKGRRAGEENCLVGTISAREMLGAESMVYLTHGETEMAARLPVETEGSVGSFFSVYADLNRAHFFDSDTEKNIFYEGGFQ</sequence>
<evidence type="ECO:0000313" key="6">
    <source>
        <dbReference type="Proteomes" id="UP000823935"/>
    </source>
</evidence>
<dbReference type="InterPro" id="IPR003439">
    <property type="entry name" value="ABC_transporter-like_ATP-bd"/>
</dbReference>
<reference evidence="5" key="2">
    <citation type="journal article" date="2021" name="PeerJ">
        <title>Extensive microbial diversity within the chicken gut microbiome revealed by metagenomics and culture.</title>
        <authorList>
            <person name="Gilroy R."/>
            <person name="Ravi A."/>
            <person name="Getino M."/>
            <person name="Pursley I."/>
            <person name="Horton D.L."/>
            <person name="Alikhan N.F."/>
            <person name="Baker D."/>
            <person name="Gharbi K."/>
            <person name="Hall N."/>
            <person name="Watson M."/>
            <person name="Adriaenssens E.M."/>
            <person name="Foster-Nyarko E."/>
            <person name="Jarju S."/>
            <person name="Secka A."/>
            <person name="Antonio M."/>
            <person name="Oren A."/>
            <person name="Chaudhuri R.R."/>
            <person name="La Ragione R."/>
            <person name="Hildebrand F."/>
            <person name="Pallen M.J."/>
        </authorList>
    </citation>
    <scope>NUCLEOTIDE SEQUENCE</scope>
    <source>
        <strain evidence="5">CHK190-19873</strain>
    </source>
</reference>
<dbReference type="GO" id="GO:0140359">
    <property type="term" value="F:ABC-type transporter activity"/>
    <property type="evidence" value="ECO:0007669"/>
    <property type="project" value="InterPro"/>
</dbReference>
<dbReference type="NCBIfam" id="NF008653">
    <property type="entry name" value="PRK11650.1"/>
    <property type="match status" value="1"/>
</dbReference>
<dbReference type="SUPFAM" id="SSF50331">
    <property type="entry name" value="MOP-like"/>
    <property type="match status" value="1"/>
</dbReference>
<dbReference type="InterPro" id="IPR012340">
    <property type="entry name" value="NA-bd_OB-fold"/>
</dbReference>
<gene>
    <name evidence="5" type="primary">ugpC</name>
    <name evidence="5" type="ORF">IAB44_13380</name>
</gene>
<dbReference type="Proteomes" id="UP000823935">
    <property type="component" value="Unassembled WGS sequence"/>
</dbReference>
<proteinExistence type="predicted"/>
<feature type="domain" description="ABC transporter" evidence="4">
    <location>
        <begin position="4"/>
        <end position="235"/>
    </location>
</feature>
<dbReference type="InterPro" id="IPR047641">
    <property type="entry name" value="ABC_transpr_MalK/UgpC-like"/>
</dbReference>
<dbReference type="Pfam" id="PF00005">
    <property type="entry name" value="ABC_tran"/>
    <property type="match status" value="1"/>
</dbReference>
<dbReference type="GO" id="GO:0055052">
    <property type="term" value="C:ATP-binding cassette (ABC) transporter complex, substrate-binding subunit-containing"/>
    <property type="evidence" value="ECO:0007669"/>
    <property type="project" value="TreeGrafter"/>
</dbReference>
<keyword evidence="2" id="KW-0547">Nucleotide-binding</keyword>
<name>A0A9D1EVH6_9FIRM</name>
<evidence type="ECO:0000313" key="5">
    <source>
        <dbReference type="EMBL" id="HIS32516.1"/>
    </source>
</evidence>
<dbReference type="CDD" id="cd03301">
    <property type="entry name" value="ABC_MalK_N"/>
    <property type="match status" value="1"/>
</dbReference>
<dbReference type="AlphaFoldDB" id="A0A9D1EVH6"/>
<dbReference type="PANTHER" id="PTHR43875:SF1">
    <property type="entry name" value="OSMOPROTECTIVE COMPOUNDS UPTAKE ATP-BINDING PROTEIN GGTA"/>
    <property type="match status" value="1"/>
</dbReference>
<dbReference type="SUPFAM" id="SSF52540">
    <property type="entry name" value="P-loop containing nucleoside triphosphate hydrolases"/>
    <property type="match status" value="1"/>
</dbReference>
<organism evidence="5 6">
    <name type="scientific">Candidatus Limivivens intestinipullorum</name>
    <dbReference type="NCBI Taxonomy" id="2840858"/>
    <lineage>
        <taxon>Bacteria</taxon>
        <taxon>Bacillati</taxon>
        <taxon>Bacillota</taxon>
        <taxon>Clostridia</taxon>
        <taxon>Lachnospirales</taxon>
        <taxon>Lachnospiraceae</taxon>
        <taxon>Lachnospiraceae incertae sedis</taxon>
        <taxon>Candidatus Limivivens</taxon>
    </lineage>
</organism>
<dbReference type="InterPro" id="IPR017871">
    <property type="entry name" value="ABC_transporter-like_CS"/>
</dbReference>
<dbReference type="EMBL" id="DVIQ01000085">
    <property type="protein sequence ID" value="HIS32516.1"/>
    <property type="molecule type" value="Genomic_DNA"/>
</dbReference>
<dbReference type="SMART" id="SM00382">
    <property type="entry name" value="AAA"/>
    <property type="match status" value="1"/>
</dbReference>
<dbReference type="GO" id="GO:0016887">
    <property type="term" value="F:ATP hydrolysis activity"/>
    <property type="evidence" value="ECO:0007669"/>
    <property type="project" value="InterPro"/>
</dbReference>
<dbReference type="InterPro" id="IPR003593">
    <property type="entry name" value="AAA+_ATPase"/>
</dbReference>
<evidence type="ECO:0000256" key="2">
    <source>
        <dbReference type="ARBA" id="ARBA00022741"/>
    </source>
</evidence>
<dbReference type="InterPro" id="IPR027417">
    <property type="entry name" value="P-loop_NTPase"/>
</dbReference>
<keyword evidence="3 5" id="KW-0067">ATP-binding</keyword>
<dbReference type="GO" id="GO:0005524">
    <property type="term" value="F:ATP binding"/>
    <property type="evidence" value="ECO:0007669"/>
    <property type="project" value="UniProtKB-KW"/>
</dbReference>
<dbReference type="FunFam" id="3.40.50.300:FF:000042">
    <property type="entry name" value="Maltose/maltodextrin ABC transporter, ATP-binding protein"/>
    <property type="match status" value="1"/>
</dbReference>
<evidence type="ECO:0000259" key="4">
    <source>
        <dbReference type="PROSITE" id="PS50893"/>
    </source>
</evidence>